<evidence type="ECO:0000259" key="3">
    <source>
        <dbReference type="Pfam" id="PF13717"/>
    </source>
</evidence>
<protein>
    <submittedName>
        <fullName evidence="4">Zinc-ribbon domain-containing protein</fullName>
    </submittedName>
</protein>
<sequence>MIITCPHCQTKYQVTYEAIGSAGRKVQCAHCHQAWNQDPVPQPVVRSADAVRNDALFEAMAEDALDDAMAAEASAVAAEAPRVAKPAAAPSRALPGTDAAELQKRQQAFNRRQNAMISSLPLARLRRAARLAGIVLLAGLVGGAWFGRVAIVERYPDMAGVYEAVGLGVNVVGLDFSNLETLKALSAGNEVLTVSAQIVGLEPRPVEVPPVVISLLDAGGSAVYEWSVAPRVSNLMAGERATFDTRLSLPPSEAVRVRLSFAGRGATSTTATTETAPADAAVHVSPPAEPSHAAPSAGHADPAAEPDHAPEPAATEHH</sequence>
<dbReference type="NCBIfam" id="TIGR02098">
    <property type="entry name" value="MJ0042_CXXC"/>
    <property type="match status" value="1"/>
</dbReference>
<keyword evidence="5" id="KW-1185">Reference proteome</keyword>
<feature type="region of interest" description="Disordered" evidence="1">
    <location>
        <begin position="265"/>
        <end position="318"/>
    </location>
</feature>
<organism evidence="4 5">
    <name type="scientific">Devosia sediminis</name>
    <dbReference type="NCBI Taxonomy" id="2798801"/>
    <lineage>
        <taxon>Bacteria</taxon>
        <taxon>Pseudomonadati</taxon>
        <taxon>Pseudomonadota</taxon>
        <taxon>Alphaproteobacteria</taxon>
        <taxon>Hyphomicrobiales</taxon>
        <taxon>Devosiaceae</taxon>
        <taxon>Devosia</taxon>
    </lineage>
</organism>
<dbReference type="AlphaFoldDB" id="A0A934J1Q8"/>
<feature type="domain" description="Zinc finger/thioredoxin putative" evidence="3">
    <location>
        <begin position="1"/>
        <end position="36"/>
    </location>
</feature>
<feature type="compositionally biased region" description="Basic and acidic residues" evidence="1">
    <location>
        <begin position="305"/>
        <end position="318"/>
    </location>
</feature>
<comment type="caution">
    <text evidence="4">The sequence shown here is derived from an EMBL/GenBank/DDBJ whole genome shotgun (WGS) entry which is preliminary data.</text>
</comment>
<feature type="compositionally biased region" description="Low complexity" evidence="1">
    <location>
        <begin position="266"/>
        <end position="303"/>
    </location>
</feature>
<proteinExistence type="predicted"/>
<evidence type="ECO:0000256" key="2">
    <source>
        <dbReference type="SAM" id="Phobius"/>
    </source>
</evidence>
<reference evidence="4" key="1">
    <citation type="submission" date="2020-12" db="EMBL/GenBank/DDBJ databases">
        <title>Devosia sp. MSA67 isolated from Mo River.</title>
        <authorList>
            <person name="Ma F."/>
            <person name="Zi Z."/>
        </authorList>
    </citation>
    <scope>NUCLEOTIDE SEQUENCE</scope>
    <source>
        <strain evidence="4">MSA67</strain>
    </source>
</reference>
<evidence type="ECO:0000313" key="4">
    <source>
        <dbReference type="EMBL" id="MBJ3786252.1"/>
    </source>
</evidence>
<evidence type="ECO:0000313" key="5">
    <source>
        <dbReference type="Proteomes" id="UP000602124"/>
    </source>
</evidence>
<gene>
    <name evidence="4" type="ORF">JEQ47_16125</name>
</gene>
<dbReference type="EMBL" id="JAEKMH010000004">
    <property type="protein sequence ID" value="MBJ3786252.1"/>
    <property type="molecule type" value="Genomic_DNA"/>
</dbReference>
<dbReference type="InterPro" id="IPR011723">
    <property type="entry name" value="Znf/thioredoxin_put"/>
</dbReference>
<keyword evidence="2" id="KW-1133">Transmembrane helix</keyword>
<name>A0A934J1Q8_9HYPH</name>
<dbReference type="RefSeq" id="WP_198877851.1">
    <property type="nucleotide sequence ID" value="NZ_JAEKMH010000004.1"/>
</dbReference>
<dbReference type="Proteomes" id="UP000602124">
    <property type="component" value="Unassembled WGS sequence"/>
</dbReference>
<evidence type="ECO:0000256" key="1">
    <source>
        <dbReference type="SAM" id="MobiDB-lite"/>
    </source>
</evidence>
<keyword evidence="2" id="KW-0472">Membrane</keyword>
<feature type="transmembrane region" description="Helical" evidence="2">
    <location>
        <begin position="128"/>
        <end position="147"/>
    </location>
</feature>
<dbReference type="Gene3D" id="2.30.30.380">
    <property type="entry name" value="Zn-finger domain of Sec23/24"/>
    <property type="match status" value="1"/>
</dbReference>
<keyword evidence="2" id="KW-0812">Transmembrane</keyword>
<dbReference type="Pfam" id="PF13717">
    <property type="entry name" value="Zn_ribbon_4"/>
    <property type="match status" value="1"/>
</dbReference>
<accession>A0A934J1Q8</accession>